<reference evidence="2 3" key="1">
    <citation type="journal article" date="2021" name="Sci. Rep.">
        <title>The distribution of antibiotic resistance genes in chicken gut microbiota commensals.</title>
        <authorList>
            <person name="Juricova H."/>
            <person name="Matiasovicova J."/>
            <person name="Kubasova T."/>
            <person name="Cejkova D."/>
            <person name="Rychlik I."/>
        </authorList>
    </citation>
    <scope>NUCLEOTIDE SEQUENCE [LARGE SCALE GENOMIC DNA]</scope>
    <source>
        <strain evidence="2 3">An562</strain>
    </source>
</reference>
<organism evidence="2 3">
    <name type="scientific">Parasutterella secunda</name>
    <dbReference type="NCBI Taxonomy" id="626947"/>
    <lineage>
        <taxon>Bacteria</taxon>
        <taxon>Pseudomonadati</taxon>
        <taxon>Pseudomonadota</taxon>
        <taxon>Betaproteobacteria</taxon>
        <taxon>Burkholderiales</taxon>
        <taxon>Sutterellaceae</taxon>
        <taxon>Parasutterella</taxon>
    </lineage>
</organism>
<sequence>MCIAIPKKVISLHNTASGTSADVQDGDQVERVDTSLIESVAVGDYVLVFRGNALRVVQAEEAMKIQAALNCVQKVMQGQADEAQIENSFADLQSDSSRLPPHLAALVGKKVIE</sequence>
<dbReference type="InterPro" id="IPR001109">
    <property type="entry name" value="Hydrogenase_HupF/HypC"/>
</dbReference>
<dbReference type="PANTHER" id="PTHR35177">
    <property type="entry name" value="HYDROGENASE MATURATION FACTOR HYBG"/>
    <property type="match status" value="1"/>
</dbReference>
<comment type="caution">
    <text evidence="2">The sequence shown here is derived from an EMBL/GenBank/DDBJ whole genome shotgun (WGS) entry which is preliminary data.</text>
</comment>
<dbReference type="PRINTS" id="PR00445">
    <property type="entry name" value="HUPFHYPC"/>
</dbReference>
<gene>
    <name evidence="2" type="ORF">H5985_03875</name>
</gene>
<dbReference type="Pfam" id="PF01455">
    <property type="entry name" value="HupF_HypC"/>
    <property type="match status" value="1"/>
</dbReference>
<evidence type="ECO:0000313" key="3">
    <source>
        <dbReference type="Proteomes" id="UP000777002"/>
    </source>
</evidence>
<dbReference type="SUPFAM" id="SSF159127">
    <property type="entry name" value="HupF/HypC-like"/>
    <property type="match status" value="1"/>
</dbReference>
<name>A0ABS2GRJ1_9BURK</name>
<accession>A0ABS2GRJ1</accession>
<keyword evidence="3" id="KW-1185">Reference proteome</keyword>
<dbReference type="PANTHER" id="PTHR35177:SF2">
    <property type="entry name" value="HYDROGENASE MATURATION FACTOR HYBG"/>
    <property type="match status" value="1"/>
</dbReference>
<evidence type="ECO:0000313" key="2">
    <source>
        <dbReference type="EMBL" id="MBM6928405.1"/>
    </source>
</evidence>
<comment type="similarity">
    <text evidence="1">Belongs to the HupF/HypC family.</text>
</comment>
<dbReference type="RefSeq" id="WP_205050002.1">
    <property type="nucleotide sequence ID" value="NZ_JACJKX010000005.1"/>
</dbReference>
<proteinExistence type="inferred from homology"/>
<dbReference type="Gene3D" id="2.30.30.140">
    <property type="match status" value="1"/>
</dbReference>
<dbReference type="Proteomes" id="UP000777002">
    <property type="component" value="Unassembled WGS sequence"/>
</dbReference>
<dbReference type="NCBIfam" id="TIGR00074">
    <property type="entry name" value="hypC_hupF"/>
    <property type="match status" value="1"/>
</dbReference>
<protein>
    <submittedName>
        <fullName evidence="2">HypC/HybG/HupF family hydrogenase formation chaperone</fullName>
    </submittedName>
</protein>
<dbReference type="PROSITE" id="PS01097">
    <property type="entry name" value="HUPF_HYPC"/>
    <property type="match status" value="1"/>
</dbReference>
<dbReference type="InterPro" id="IPR019812">
    <property type="entry name" value="Hydgase_assmbl_chp_CS"/>
</dbReference>
<dbReference type="EMBL" id="JACJKX010000005">
    <property type="protein sequence ID" value="MBM6928405.1"/>
    <property type="molecule type" value="Genomic_DNA"/>
</dbReference>
<evidence type="ECO:0000256" key="1">
    <source>
        <dbReference type="ARBA" id="ARBA00006018"/>
    </source>
</evidence>